<reference evidence="2 3" key="1">
    <citation type="submission" date="2014-02" db="EMBL/GenBank/DDBJ databases">
        <title>The genome sequence of Colletotrichum simmondsii CBS122122.</title>
        <authorList>
            <person name="Baroncelli R."/>
            <person name="Thon M.R."/>
        </authorList>
    </citation>
    <scope>NUCLEOTIDE SEQUENCE [LARGE SCALE GENOMIC DNA]</scope>
    <source>
        <strain evidence="2 3">CBS122122</strain>
    </source>
</reference>
<proteinExistence type="predicted"/>
<dbReference type="Proteomes" id="UP000070328">
    <property type="component" value="Unassembled WGS sequence"/>
</dbReference>
<organism evidence="2 3">
    <name type="scientific">Colletotrichum simmondsii</name>
    <dbReference type="NCBI Taxonomy" id="703756"/>
    <lineage>
        <taxon>Eukaryota</taxon>
        <taxon>Fungi</taxon>
        <taxon>Dikarya</taxon>
        <taxon>Ascomycota</taxon>
        <taxon>Pezizomycotina</taxon>
        <taxon>Sordariomycetes</taxon>
        <taxon>Hypocreomycetidae</taxon>
        <taxon>Glomerellales</taxon>
        <taxon>Glomerellaceae</taxon>
        <taxon>Colletotrichum</taxon>
        <taxon>Colletotrichum acutatum species complex</taxon>
    </lineage>
</organism>
<evidence type="ECO:0000313" key="2">
    <source>
        <dbReference type="EMBL" id="KXH41972.1"/>
    </source>
</evidence>
<evidence type="ECO:0000313" key="3">
    <source>
        <dbReference type="Proteomes" id="UP000070328"/>
    </source>
</evidence>
<evidence type="ECO:0000256" key="1">
    <source>
        <dbReference type="SAM" id="MobiDB-lite"/>
    </source>
</evidence>
<feature type="compositionally biased region" description="Low complexity" evidence="1">
    <location>
        <begin position="67"/>
        <end position="79"/>
    </location>
</feature>
<accession>A0A135T1F8</accession>
<feature type="region of interest" description="Disordered" evidence="1">
    <location>
        <begin position="67"/>
        <end position="87"/>
    </location>
</feature>
<dbReference type="OrthoDB" id="5332316at2759"/>
<dbReference type="EMBL" id="JFBX01000320">
    <property type="protein sequence ID" value="KXH41972.1"/>
    <property type="molecule type" value="Genomic_DNA"/>
</dbReference>
<sequence>MKNSKTPPSPPPGPDSRPILLHTSAPHQLKSRVQHLNFFLHLQQPLPPPPQKSQLHAPTEIKGSLSLLTSSTPTRRSPSPSGPMQWADLRGLRSSTVRVARMTTIAARRRLPLLQQQPLPQTPASTLRRFSRADHCSGTRLFSTQTQRSSPDDKWGKKKPSRREEPKAKPPSLFEELFPNDDIYSHPSRRASEQDDGEGKGKVKVRFLTSTDPEKSEATEYRLRQLERKNKSSKAGGEAAGKIAHFFESSAREKKKRDKVADGESSSIFNELFSSPGSGEAESAAGAVLGKGGVEALLRNSQAGQKISEERSVDHNDLQSWIDSLPKDDAANTASSEAASPEEEEAAAAKVERSAMLILSNASPNLMESDFYRIGPQGQHLDGWSASITKVMQAYDYGTLAPMDRYFILFDSHAAAAAYQREAQRLHALAGRALTSPAAGLTSAETSSTSSQTSVFSLAPPSKTPLNLHLYKLNRATEARLETFSIQGLLSMTPEPPPRANAHVVLSLDGGTLDQRSLSHWIRRDARDRNLGWPVQHLRPYFAPKVHQRTATKAEKLTETGEGLVYDEDDAAPAATEANAGRRGTTPDALDETAPSGRFVVSFPDVHEARRFVRAWHKKELILTNDQSVIVKTHVVW</sequence>
<feature type="region of interest" description="Disordered" evidence="1">
    <location>
        <begin position="113"/>
        <end position="238"/>
    </location>
</feature>
<gene>
    <name evidence="2" type="ORF">CSIM01_02808</name>
</gene>
<feature type="region of interest" description="Disordered" evidence="1">
    <location>
        <begin position="325"/>
        <end position="347"/>
    </location>
</feature>
<feature type="region of interest" description="Disordered" evidence="1">
    <location>
        <begin position="1"/>
        <end position="21"/>
    </location>
</feature>
<feature type="compositionally biased region" description="Polar residues" evidence="1">
    <location>
        <begin position="140"/>
        <end position="149"/>
    </location>
</feature>
<comment type="caution">
    <text evidence="2">The sequence shown here is derived from an EMBL/GenBank/DDBJ whole genome shotgun (WGS) entry which is preliminary data.</text>
</comment>
<feature type="region of interest" description="Disordered" evidence="1">
    <location>
        <begin position="570"/>
        <end position="593"/>
    </location>
</feature>
<feature type="compositionally biased region" description="Basic and acidic residues" evidence="1">
    <location>
        <begin position="212"/>
        <end position="230"/>
    </location>
</feature>
<keyword evidence="3" id="KW-1185">Reference proteome</keyword>
<feature type="compositionally biased region" description="Basic and acidic residues" evidence="1">
    <location>
        <begin position="190"/>
        <end position="201"/>
    </location>
</feature>
<protein>
    <submittedName>
        <fullName evidence="2">Uncharacterized protein</fullName>
    </submittedName>
</protein>
<name>A0A135T1F8_9PEZI</name>
<dbReference type="AlphaFoldDB" id="A0A135T1F8"/>